<gene>
    <name evidence="1" type="ORF">SDC9_162239</name>
</gene>
<proteinExistence type="predicted"/>
<dbReference type="AlphaFoldDB" id="A0A645FLU4"/>
<dbReference type="EMBL" id="VSSQ01061602">
    <property type="protein sequence ID" value="MPN14910.1"/>
    <property type="molecule type" value="Genomic_DNA"/>
</dbReference>
<evidence type="ECO:0000313" key="1">
    <source>
        <dbReference type="EMBL" id="MPN14910.1"/>
    </source>
</evidence>
<accession>A0A645FLU4</accession>
<name>A0A645FLU4_9ZZZZ</name>
<reference evidence="1" key="1">
    <citation type="submission" date="2019-08" db="EMBL/GenBank/DDBJ databases">
        <authorList>
            <person name="Kucharzyk K."/>
            <person name="Murdoch R.W."/>
            <person name="Higgins S."/>
            <person name="Loffler F."/>
        </authorList>
    </citation>
    <scope>NUCLEOTIDE SEQUENCE</scope>
</reference>
<organism evidence="1">
    <name type="scientific">bioreactor metagenome</name>
    <dbReference type="NCBI Taxonomy" id="1076179"/>
    <lineage>
        <taxon>unclassified sequences</taxon>
        <taxon>metagenomes</taxon>
        <taxon>ecological metagenomes</taxon>
    </lineage>
</organism>
<sequence>MRTISAMSQDQDASTYQAHLQAGNALVQQAQKIATQDFEQARALWQAAGKEFYLAHKADMSEPEAAFRLAQAWMAEAHALQKEENKNALVMWANAAAQCELAFDLEPENGRIAMTAASCHLFAGQADAAKAWQLIGKQLLPPEPSAPAA</sequence>
<protein>
    <submittedName>
        <fullName evidence="1">Uncharacterized protein</fullName>
    </submittedName>
</protein>
<comment type="caution">
    <text evidence="1">The sequence shown here is derived from an EMBL/GenBank/DDBJ whole genome shotgun (WGS) entry which is preliminary data.</text>
</comment>